<dbReference type="RefSeq" id="WP_204980336.1">
    <property type="nucleotide sequence ID" value="NZ_JBHTII010000001.1"/>
</dbReference>
<dbReference type="EMBL" id="JBHTII010000001">
    <property type="protein sequence ID" value="MFD0789388.1"/>
    <property type="molecule type" value="Genomic_DNA"/>
</dbReference>
<keyword evidence="1" id="KW-0732">Signal</keyword>
<gene>
    <name evidence="2" type="ORF">ACFQ0P_03180</name>
</gene>
<reference evidence="3" key="1">
    <citation type="journal article" date="2019" name="Int. J. Syst. Evol. Microbiol.">
        <title>The Global Catalogue of Microorganisms (GCM) 10K type strain sequencing project: providing services to taxonomists for standard genome sequencing and annotation.</title>
        <authorList>
            <consortium name="The Broad Institute Genomics Platform"/>
            <consortium name="The Broad Institute Genome Sequencing Center for Infectious Disease"/>
            <person name="Wu L."/>
            <person name="Ma J."/>
        </authorList>
    </citation>
    <scope>NUCLEOTIDE SEQUENCE [LARGE SCALE GENOMIC DNA]</scope>
    <source>
        <strain evidence="3">CCUG 54523</strain>
    </source>
</reference>
<accession>A0ABW3AFD9</accession>
<evidence type="ECO:0000313" key="2">
    <source>
        <dbReference type="EMBL" id="MFD0789388.1"/>
    </source>
</evidence>
<sequence>MTKRAKILTALIAAVALVLVSPLAATAYWVVSAQLAVTAQASTFSVAPFALAAAPAGTSSSFAGPTGTRYYAAPLVNDGATPWAGQSVTVDAASGFGAGAVATVQVAFAAAASACQTDATYAPVAPQNALASSTWTSTSAVAPGGTIVACAKVVVTDTDTKTPSGQPAPAPSLTLTATAKANQRNWTDQEQAAVTLSSTGWAACTSNGNNNVALTLPAPVPAGTYTLTRNDTGATFTGTVSASAPTTLSFSNAANGAESATETYVTVTNSSGAVVGVANVTFRSYYFLFIFLIRTAACA</sequence>
<evidence type="ECO:0000256" key="1">
    <source>
        <dbReference type="SAM" id="SignalP"/>
    </source>
</evidence>
<name>A0ABW3AFD9_9MICO</name>
<proteinExistence type="predicted"/>
<organism evidence="2 3">
    <name type="scientific">Microbacterium insulae</name>
    <dbReference type="NCBI Taxonomy" id="483014"/>
    <lineage>
        <taxon>Bacteria</taxon>
        <taxon>Bacillati</taxon>
        <taxon>Actinomycetota</taxon>
        <taxon>Actinomycetes</taxon>
        <taxon>Micrococcales</taxon>
        <taxon>Microbacteriaceae</taxon>
        <taxon>Microbacterium</taxon>
    </lineage>
</organism>
<keyword evidence="3" id="KW-1185">Reference proteome</keyword>
<comment type="caution">
    <text evidence="2">The sequence shown here is derived from an EMBL/GenBank/DDBJ whole genome shotgun (WGS) entry which is preliminary data.</text>
</comment>
<dbReference type="Proteomes" id="UP001597055">
    <property type="component" value="Unassembled WGS sequence"/>
</dbReference>
<feature type="signal peptide" evidence="1">
    <location>
        <begin position="1"/>
        <end position="27"/>
    </location>
</feature>
<evidence type="ECO:0000313" key="3">
    <source>
        <dbReference type="Proteomes" id="UP001597055"/>
    </source>
</evidence>
<protein>
    <submittedName>
        <fullName evidence="2">Uncharacterized protein</fullName>
    </submittedName>
</protein>
<feature type="chain" id="PRO_5045143051" evidence="1">
    <location>
        <begin position="28"/>
        <end position="299"/>
    </location>
</feature>